<feature type="domain" description="MotA/TolQ/ExbB proton channel" evidence="8">
    <location>
        <begin position="157"/>
        <end position="278"/>
    </location>
</feature>
<evidence type="ECO:0000256" key="6">
    <source>
        <dbReference type="RuleBase" id="RU004057"/>
    </source>
</evidence>
<keyword evidence="9" id="KW-0966">Cell projection</keyword>
<protein>
    <submittedName>
        <fullName evidence="9">Flagellar motor protein MotA</fullName>
    </submittedName>
</protein>
<dbReference type="Proteomes" id="UP000366945">
    <property type="component" value="Unassembled WGS sequence"/>
</dbReference>
<keyword evidence="6" id="KW-0813">Transport</keyword>
<name>A0A5E4WN02_9BURK</name>
<comment type="similarity">
    <text evidence="6">Belongs to the exbB/tolQ family.</text>
</comment>
<keyword evidence="9" id="KW-0969">Cilium</keyword>
<keyword evidence="3 7" id="KW-0812">Transmembrane</keyword>
<sequence length="292" mass="31772">MCTKLSTGCSIDFGICEFAVVFISETFYCSFFHHEPKTALRSTTCKKYPKVVHILVLVRCGKRCLPIPTLHATVRTRLPIPATSKRSSLFAVIQAAGWPIWPLLIASVIALALIVERALSLRRARVLPSGVLENAITLARRAPAKHEATEALARGSLLGRVLATGVRYVAHNPQGPRDGAKEALEETGRAVAHELERFLPALGTIASVAPLMGLFGTVVGMIEIFGSQDATGTDPAQLAHGISVALYNTGFGLMIAIPAMIFYRYYRTRVDAFLVELETQAVHFLDATLPRH</sequence>
<evidence type="ECO:0000259" key="8">
    <source>
        <dbReference type="Pfam" id="PF01618"/>
    </source>
</evidence>
<evidence type="ECO:0000256" key="2">
    <source>
        <dbReference type="ARBA" id="ARBA00022475"/>
    </source>
</evidence>
<reference evidence="9 10" key="1">
    <citation type="submission" date="2019-08" db="EMBL/GenBank/DDBJ databases">
        <authorList>
            <person name="Peeters C."/>
        </authorList>
    </citation>
    <scope>NUCLEOTIDE SEQUENCE [LARGE SCALE GENOMIC DNA]</scope>
    <source>
        <strain evidence="9 10">LMG 31114</strain>
    </source>
</reference>
<evidence type="ECO:0000313" key="9">
    <source>
        <dbReference type="EMBL" id="VVE24980.1"/>
    </source>
</evidence>
<evidence type="ECO:0000256" key="3">
    <source>
        <dbReference type="ARBA" id="ARBA00022692"/>
    </source>
</evidence>
<dbReference type="Pfam" id="PF01618">
    <property type="entry name" value="MotA_ExbB"/>
    <property type="match status" value="1"/>
</dbReference>
<keyword evidence="2" id="KW-1003">Cell membrane</keyword>
<organism evidence="9 10">
    <name type="scientific">Pandoraea pneumonica</name>
    <dbReference type="NCBI Taxonomy" id="2508299"/>
    <lineage>
        <taxon>Bacteria</taxon>
        <taxon>Pseudomonadati</taxon>
        <taxon>Pseudomonadota</taxon>
        <taxon>Betaproteobacteria</taxon>
        <taxon>Burkholderiales</taxon>
        <taxon>Burkholderiaceae</taxon>
        <taxon>Pandoraea</taxon>
    </lineage>
</organism>
<dbReference type="GO" id="GO:0005886">
    <property type="term" value="C:plasma membrane"/>
    <property type="evidence" value="ECO:0007669"/>
    <property type="project" value="UniProtKB-SubCell"/>
</dbReference>
<proteinExistence type="inferred from homology"/>
<evidence type="ECO:0000256" key="4">
    <source>
        <dbReference type="ARBA" id="ARBA00022989"/>
    </source>
</evidence>
<gene>
    <name evidence="9" type="ORF">PPN31114_03341</name>
</gene>
<keyword evidence="6" id="KW-0653">Protein transport</keyword>
<evidence type="ECO:0000256" key="1">
    <source>
        <dbReference type="ARBA" id="ARBA00004651"/>
    </source>
</evidence>
<evidence type="ECO:0000313" key="10">
    <source>
        <dbReference type="Proteomes" id="UP000366945"/>
    </source>
</evidence>
<keyword evidence="5 7" id="KW-0472">Membrane</keyword>
<keyword evidence="9" id="KW-0282">Flagellum</keyword>
<evidence type="ECO:0000256" key="5">
    <source>
        <dbReference type="ARBA" id="ARBA00023136"/>
    </source>
</evidence>
<dbReference type="InterPro" id="IPR050790">
    <property type="entry name" value="ExbB/TolQ_transport"/>
</dbReference>
<dbReference type="AlphaFoldDB" id="A0A5E4WN02"/>
<keyword evidence="10" id="KW-1185">Reference proteome</keyword>
<evidence type="ECO:0000256" key="7">
    <source>
        <dbReference type="SAM" id="Phobius"/>
    </source>
</evidence>
<keyword evidence="4 7" id="KW-1133">Transmembrane helix</keyword>
<dbReference type="PANTHER" id="PTHR30625">
    <property type="entry name" value="PROTEIN TOLQ"/>
    <property type="match status" value="1"/>
</dbReference>
<dbReference type="PANTHER" id="PTHR30625:SF11">
    <property type="entry name" value="MOTA_TOLQ_EXBB PROTON CHANNEL DOMAIN-CONTAINING PROTEIN"/>
    <property type="match status" value="1"/>
</dbReference>
<dbReference type="GO" id="GO:0017038">
    <property type="term" value="P:protein import"/>
    <property type="evidence" value="ECO:0007669"/>
    <property type="project" value="TreeGrafter"/>
</dbReference>
<feature type="transmembrane region" description="Helical" evidence="7">
    <location>
        <begin position="198"/>
        <end position="222"/>
    </location>
</feature>
<feature type="transmembrane region" description="Helical" evidence="7">
    <location>
        <begin position="242"/>
        <end position="263"/>
    </location>
</feature>
<feature type="transmembrane region" description="Helical" evidence="7">
    <location>
        <begin position="89"/>
        <end position="115"/>
    </location>
</feature>
<dbReference type="InterPro" id="IPR002898">
    <property type="entry name" value="MotA_ExbB_proton_chnl"/>
</dbReference>
<dbReference type="EMBL" id="CABPSK010000003">
    <property type="protein sequence ID" value="VVE24980.1"/>
    <property type="molecule type" value="Genomic_DNA"/>
</dbReference>
<comment type="subcellular location">
    <subcellularLocation>
        <location evidence="1">Cell membrane</location>
        <topology evidence="1">Multi-pass membrane protein</topology>
    </subcellularLocation>
    <subcellularLocation>
        <location evidence="6">Membrane</location>
        <topology evidence="6">Multi-pass membrane protein</topology>
    </subcellularLocation>
</comment>
<accession>A0A5E4WN02</accession>